<keyword evidence="3" id="KW-0964">Secreted</keyword>
<name>A0A926D9K4_9FIRM</name>
<keyword evidence="6" id="KW-0472">Membrane</keyword>
<dbReference type="Pfam" id="PF08341">
    <property type="entry name" value="TED"/>
    <property type="match status" value="1"/>
</dbReference>
<dbReference type="InterPro" id="IPR013552">
    <property type="entry name" value="Thioester_dom"/>
</dbReference>
<feature type="transmembrane region" description="Helical" evidence="6">
    <location>
        <begin position="12"/>
        <end position="33"/>
    </location>
</feature>
<feature type="domain" description="Gram-positive cocci surface proteins LPxTG" evidence="7">
    <location>
        <begin position="1385"/>
        <end position="1425"/>
    </location>
</feature>
<keyword evidence="5" id="KW-0572">Peptidoglycan-anchor</keyword>
<dbReference type="Pfam" id="PF17802">
    <property type="entry name" value="SpaA"/>
    <property type="match status" value="8"/>
</dbReference>
<evidence type="ECO:0000256" key="2">
    <source>
        <dbReference type="ARBA" id="ARBA00022512"/>
    </source>
</evidence>
<dbReference type="InterPro" id="IPR019931">
    <property type="entry name" value="LPXTG_anchor"/>
</dbReference>
<evidence type="ECO:0000259" key="7">
    <source>
        <dbReference type="PROSITE" id="PS50847"/>
    </source>
</evidence>
<dbReference type="Gene3D" id="2.60.40.1120">
    <property type="entry name" value="Carboxypeptidase-like, regulatory domain"/>
    <property type="match status" value="1"/>
</dbReference>
<protein>
    <submittedName>
        <fullName evidence="8">Cys-Gln thioester bond-forming surface protein</fullName>
    </submittedName>
</protein>
<dbReference type="PROSITE" id="PS50847">
    <property type="entry name" value="GRAM_POS_ANCHORING"/>
    <property type="match status" value="1"/>
</dbReference>
<reference evidence="8" key="1">
    <citation type="submission" date="2020-08" db="EMBL/GenBank/DDBJ databases">
        <title>Genome public.</title>
        <authorList>
            <person name="Liu C."/>
            <person name="Sun Q."/>
        </authorList>
    </citation>
    <scope>NUCLEOTIDE SEQUENCE</scope>
    <source>
        <strain evidence="8">NSJ-40</strain>
    </source>
</reference>
<gene>
    <name evidence="8" type="ORF">IAG03_10115</name>
</gene>
<accession>A0A926D9K4</accession>
<dbReference type="Proteomes" id="UP000651482">
    <property type="component" value="Unassembled WGS sequence"/>
</dbReference>
<dbReference type="SUPFAM" id="SSF49452">
    <property type="entry name" value="Starch-binding domain-like"/>
    <property type="match status" value="1"/>
</dbReference>
<dbReference type="SUPFAM" id="SSF49478">
    <property type="entry name" value="Cna protein B-type domain"/>
    <property type="match status" value="1"/>
</dbReference>
<keyword evidence="2" id="KW-0134">Cell wall</keyword>
<evidence type="ECO:0000256" key="4">
    <source>
        <dbReference type="ARBA" id="ARBA00022729"/>
    </source>
</evidence>
<dbReference type="GO" id="GO:0030246">
    <property type="term" value="F:carbohydrate binding"/>
    <property type="evidence" value="ECO:0007669"/>
    <property type="project" value="InterPro"/>
</dbReference>
<dbReference type="PANTHER" id="PTHR36108:SF13">
    <property type="entry name" value="COLOSSIN-B-RELATED"/>
    <property type="match status" value="1"/>
</dbReference>
<feature type="transmembrane region" description="Helical" evidence="6">
    <location>
        <begin position="1396"/>
        <end position="1416"/>
    </location>
</feature>
<evidence type="ECO:0000313" key="8">
    <source>
        <dbReference type="EMBL" id="MBC8534338.1"/>
    </source>
</evidence>
<evidence type="ECO:0000256" key="6">
    <source>
        <dbReference type="SAM" id="Phobius"/>
    </source>
</evidence>
<keyword evidence="6" id="KW-0812">Transmembrane</keyword>
<dbReference type="PANTHER" id="PTHR36108">
    <property type="entry name" value="COLOSSIN-B-RELATED"/>
    <property type="match status" value="1"/>
</dbReference>
<dbReference type="EMBL" id="JACRSN010000015">
    <property type="protein sequence ID" value="MBC8534338.1"/>
    <property type="molecule type" value="Genomic_DNA"/>
</dbReference>
<keyword evidence="9" id="KW-1185">Reference proteome</keyword>
<evidence type="ECO:0000313" key="9">
    <source>
        <dbReference type="Proteomes" id="UP000651482"/>
    </source>
</evidence>
<dbReference type="Gene3D" id="2.60.40.10">
    <property type="entry name" value="Immunoglobulins"/>
    <property type="match status" value="9"/>
</dbReference>
<dbReference type="InterPro" id="IPR013783">
    <property type="entry name" value="Ig-like_fold"/>
</dbReference>
<comment type="similarity">
    <text evidence="1">Belongs to the serine-aspartate repeat-containing protein (SDr) family.</text>
</comment>
<keyword evidence="6" id="KW-1133">Transmembrane helix</keyword>
<organism evidence="8 9">
    <name type="scientific">Yeguia hominis</name>
    <dbReference type="NCBI Taxonomy" id="2763662"/>
    <lineage>
        <taxon>Bacteria</taxon>
        <taxon>Bacillati</taxon>
        <taxon>Bacillota</taxon>
        <taxon>Clostridia</taxon>
        <taxon>Eubacteriales</taxon>
        <taxon>Yeguiaceae</taxon>
        <taxon>Yeguia</taxon>
    </lineage>
</organism>
<comment type="caution">
    <text evidence="8">The sequence shown here is derived from an EMBL/GenBank/DDBJ whole genome shotgun (WGS) entry which is preliminary data.</text>
</comment>
<evidence type="ECO:0000256" key="5">
    <source>
        <dbReference type="ARBA" id="ARBA00023088"/>
    </source>
</evidence>
<dbReference type="InterPro" id="IPR013784">
    <property type="entry name" value="Carb-bd-like_fold"/>
</dbReference>
<sequence>MKKLYRRSISGLMALLICFTTILGGGITAFAAFSSGEVAKSYSIGFPRSGDANLDYSGTWGHDELHYMNGWTSGEATWMTTLHTIGSFDGPACYCIEPGVPRLLEKTYTRYGEDYWKNYPSDYNSTIDADTIKTLLGRIMQYGYQGDLSLDWRSQNDADADKMAHMMATQVLVWETVVGERDANFNHVDPGSADAVKSMYRTSHPLYSRFSAYYDSIEASVQSHTVIPSFMSKTPNKAQTVELKWDGSQYTATLADSNHVVSDYTFSSNLSDIVFTSNGDTLTITAKTAPTEPVPISASKNNIRKGVVVWSDGHYGPDGTMQDAVTYAATVMDPVQAFLNLKVSYGTAKIVKTSEDGKVDNLTFTVTGNGINQTVKTNAKGEIQIDNLIPGVYTVTEMDYDKYEPQESRRVTVVSGQVSTVTFNNKLKRGDLQIVKSSEDNLNEGVTFHLYGTSLSGIAVDEYAATDANGVATFEDVLISGSTPYTVEEVDTAVCYVVPEAQSAPINWNEVTNRSFLNILKKFSVTVTKSDVETGTAQGDASLAGAVYGIYKGETLVDTYTTDKNGQFVTKEYICDNDWTVREITPSEGYLLDSTVHKVGAEPQLYTVEHNQTANDVTEQVVKGNIAIIKHTDNGDTQIETPENGAEFAVYLKAAGSYDSAKASERDYLTCDENGFAQTKDMPYGIYTVHQVSGWEGSEQMPDFDVFISQNGATYRYLINNAPFNSFIKIVKQDAETGKTIPYAGAGFKIYDPDGNPVTMTFTYPTPTTIDVFYTNAEGSLVTPEKLSFGKGYSIVEVQAPYGYVLDETPVYFDVTEDNSTEESGVTVVKVEKPNMAQKGTITVEKTGEVFFGVSVIGGVDESGNELPTIYQPQYEKRGLPGAVYEIIAAEDITTPDGTVRNQKGEVVDTVTTDENGTAVSRELYLGKYEVREITAPHGMVLNPEPHCVELVYAGQNVAVTETATSFENERQKVEISLVKSIEQNEHFGIGNNGEMKNISFGLFAAEEIVSASGTSIPANGLVEIISLNEDGTAKIKTDLPFGSYYVQELATDSHYKLSDTKYPVTFGYAGQDTAVVKIAANDGKAIENDLIYGSVSGKKVDENGSALGGALIGLFRADDGEFTKENALLTATSAEDGSFSFENIPYGTWYVREIEQPAGFVLDDTIYPVTIGADGQVVEIKIVNKYVRGNIHLTKVDSEYPDNKLTGATFEVYKDSNANGKLDSGDELLGTLTEKEKGEYSMNDLFYGRYFVKETKAPEGFVLDTGVYEVMIDTNGKTYEVENKAGVGFVNDAMRGNLKIVKTSSDGKVKGFAFRITGANGYDIILETNDKGEIFIDGLRIGDYTISEVSNSASSMYVIPADKKATVKIGSTTIVEMHNVLRDTPKTGDTTNLPLLYALAGLSAVGIAVCGVIGFKKKKKEDRN</sequence>
<proteinExistence type="inferred from homology"/>
<dbReference type="InterPro" id="IPR041033">
    <property type="entry name" value="SpaA_PFL_dom_1"/>
</dbReference>
<evidence type="ECO:0000256" key="3">
    <source>
        <dbReference type="ARBA" id="ARBA00022525"/>
    </source>
</evidence>
<evidence type="ECO:0000256" key="1">
    <source>
        <dbReference type="ARBA" id="ARBA00007257"/>
    </source>
</evidence>
<dbReference type="RefSeq" id="WP_249319923.1">
    <property type="nucleotide sequence ID" value="NZ_JACRSN010000015.1"/>
</dbReference>
<keyword evidence="4" id="KW-0732">Signal</keyword>